<evidence type="ECO:0000256" key="1">
    <source>
        <dbReference type="ARBA" id="ARBA00023002"/>
    </source>
</evidence>
<dbReference type="InterPro" id="IPR006183">
    <property type="entry name" value="Pgluconate_DH"/>
</dbReference>
<dbReference type="GO" id="GO:0050661">
    <property type="term" value="F:NADP binding"/>
    <property type="evidence" value="ECO:0007669"/>
    <property type="project" value="InterPro"/>
</dbReference>
<dbReference type="SUPFAM" id="SSF51735">
    <property type="entry name" value="NAD(P)-binding Rossmann-fold domains"/>
    <property type="match status" value="1"/>
</dbReference>
<dbReference type="GO" id="GO:0051287">
    <property type="term" value="F:NAD binding"/>
    <property type="evidence" value="ECO:0007669"/>
    <property type="project" value="InterPro"/>
</dbReference>
<dbReference type="InterPro" id="IPR006115">
    <property type="entry name" value="6PGDH_NADP-bd"/>
</dbReference>
<accession>A0A090AHR1</accession>
<dbReference type="InterPro" id="IPR002204">
    <property type="entry name" value="3-OH-isobutyrate_DH-rel_CS"/>
</dbReference>
<dbReference type="InterPro" id="IPR029154">
    <property type="entry name" value="HIBADH-like_NADP-bd"/>
</dbReference>
<dbReference type="GO" id="GO:0046487">
    <property type="term" value="P:glyoxylate metabolic process"/>
    <property type="evidence" value="ECO:0007669"/>
    <property type="project" value="InterPro"/>
</dbReference>
<dbReference type="PRINTS" id="PR00076">
    <property type="entry name" value="6PGDHDRGNASE"/>
</dbReference>
<dbReference type="GO" id="GO:0016054">
    <property type="term" value="P:organic acid catabolic process"/>
    <property type="evidence" value="ECO:0007669"/>
    <property type="project" value="UniProtKB-ARBA"/>
</dbReference>
<sequence length="304" mass="31952">MLEKIGFIGLGIMGRPMALNLRKAGYALWVHARRANLMEPLLRAGAVACSSPQAVAEQTETIITMVADTPDVEEVILGKKGIIHGAKAGSLVIDMSSIAALTTRRIAAALAEKGIEMLDAPVSGGDKGAMAGTLAIMVGGKTAQFERALPLFKILGEHIVHVGDHGAGQIAKTCNQIIISQTLAAIGEAFILAKAAGVDPTKVRTALLGGFAGSRILEVHGQRMLERNFQPGFKTKLHHKDIKIALQTAHELGIAIPGTALAAQYLNVLMGTEQGELDSSAMVIAQEQASAIYLADDSLPKDSR</sequence>
<dbReference type="OrthoDB" id="9804542at2"/>
<gene>
    <name evidence="6" type="ORF">THII_3596</name>
</gene>
<feature type="domain" description="6-phosphogluconate dehydrogenase NADP-binding" evidence="4">
    <location>
        <begin position="4"/>
        <end position="163"/>
    </location>
</feature>
<evidence type="ECO:0000313" key="7">
    <source>
        <dbReference type="Proteomes" id="UP000031623"/>
    </source>
</evidence>
<feature type="domain" description="3-hydroxyisobutyrate dehydrogenase-like NAD-binding" evidence="5">
    <location>
        <begin position="166"/>
        <end position="283"/>
    </location>
</feature>
<name>A0A090AHR1_9GAMM</name>
<dbReference type="InterPro" id="IPR006398">
    <property type="entry name" value="Tartro_sem_red"/>
</dbReference>
<dbReference type="InterPro" id="IPR013328">
    <property type="entry name" value="6PGD_dom2"/>
</dbReference>
<dbReference type="Pfam" id="PF14833">
    <property type="entry name" value="NAD_binding_11"/>
    <property type="match status" value="1"/>
</dbReference>
<dbReference type="PANTHER" id="PTHR43060:SF3">
    <property type="entry name" value="2-HYDROXY-3-OXOPROPIONATE REDUCTASE"/>
    <property type="match status" value="1"/>
</dbReference>
<keyword evidence="2" id="KW-0520">NAD</keyword>
<dbReference type="HOGENOM" id="CLU_035117_1_0_6"/>
<dbReference type="PANTHER" id="PTHR43060">
    <property type="entry name" value="3-HYDROXYISOBUTYRATE DEHYDROGENASE-LIKE 1, MITOCHONDRIAL-RELATED"/>
    <property type="match status" value="1"/>
</dbReference>
<organism evidence="6 7">
    <name type="scientific">Thioploca ingrica</name>
    <dbReference type="NCBI Taxonomy" id="40754"/>
    <lineage>
        <taxon>Bacteria</taxon>
        <taxon>Pseudomonadati</taxon>
        <taxon>Pseudomonadota</taxon>
        <taxon>Gammaproteobacteria</taxon>
        <taxon>Thiotrichales</taxon>
        <taxon>Thiotrichaceae</taxon>
        <taxon>Thioploca</taxon>
    </lineage>
</organism>
<dbReference type="GO" id="GO:0004616">
    <property type="term" value="F:phosphogluconate dehydrogenase (decarboxylating) activity"/>
    <property type="evidence" value="ECO:0007669"/>
    <property type="project" value="InterPro"/>
</dbReference>
<evidence type="ECO:0000259" key="4">
    <source>
        <dbReference type="Pfam" id="PF03446"/>
    </source>
</evidence>
<dbReference type="SUPFAM" id="SSF48179">
    <property type="entry name" value="6-phosphogluconate dehydrogenase C-terminal domain-like"/>
    <property type="match status" value="1"/>
</dbReference>
<evidence type="ECO:0000313" key="6">
    <source>
        <dbReference type="EMBL" id="BAP57893.1"/>
    </source>
</evidence>
<dbReference type="STRING" id="40754.THII_3596"/>
<proteinExistence type="predicted"/>
<keyword evidence="1" id="KW-0560">Oxidoreductase</keyword>
<dbReference type="InterPro" id="IPR036291">
    <property type="entry name" value="NAD(P)-bd_dom_sf"/>
</dbReference>
<dbReference type="NCBIfam" id="TIGR01505">
    <property type="entry name" value="tartro_sem_red"/>
    <property type="match status" value="1"/>
</dbReference>
<dbReference type="GO" id="GO:0008679">
    <property type="term" value="F:2-hydroxy-3-oxopropionate reductase activity"/>
    <property type="evidence" value="ECO:0007669"/>
    <property type="project" value="InterPro"/>
</dbReference>
<evidence type="ECO:0000256" key="3">
    <source>
        <dbReference type="PIRSR" id="PIRSR000103-1"/>
    </source>
</evidence>
<dbReference type="InterPro" id="IPR008927">
    <property type="entry name" value="6-PGluconate_DH-like_C_sf"/>
</dbReference>
<feature type="active site" evidence="3">
    <location>
        <position position="172"/>
    </location>
</feature>
<dbReference type="Gene3D" id="1.10.1040.10">
    <property type="entry name" value="N-(1-d-carboxylethyl)-l-norvaline Dehydrogenase, domain 2"/>
    <property type="match status" value="1"/>
</dbReference>
<dbReference type="PIRSF" id="PIRSF000103">
    <property type="entry name" value="HIBADH"/>
    <property type="match status" value="1"/>
</dbReference>
<dbReference type="Proteomes" id="UP000031623">
    <property type="component" value="Chromosome"/>
</dbReference>
<dbReference type="AlphaFoldDB" id="A0A090AHR1"/>
<dbReference type="PROSITE" id="PS00895">
    <property type="entry name" value="3_HYDROXYISOBUT_DH"/>
    <property type="match status" value="1"/>
</dbReference>
<evidence type="ECO:0000256" key="2">
    <source>
        <dbReference type="ARBA" id="ARBA00023027"/>
    </source>
</evidence>
<dbReference type="EMBL" id="AP014633">
    <property type="protein sequence ID" value="BAP57893.1"/>
    <property type="molecule type" value="Genomic_DNA"/>
</dbReference>
<dbReference type="KEGG" id="tig:THII_3596"/>
<evidence type="ECO:0000259" key="5">
    <source>
        <dbReference type="Pfam" id="PF14833"/>
    </source>
</evidence>
<dbReference type="Pfam" id="PF03446">
    <property type="entry name" value="NAD_binding_2"/>
    <property type="match status" value="1"/>
</dbReference>
<keyword evidence="7" id="KW-1185">Reference proteome</keyword>
<dbReference type="Gene3D" id="3.40.50.720">
    <property type="entry name" value="NAD(P)-binding Rossmann-like Domain"/>
    <property type="match status" value="1"/>
</dbReference>
<dbReference type="InterPro" id="IPR015815">
    <property type="entry name" value="HIBADH-related"/>
</dbReference>
<protein>
    <submittedName>
        <fullName evidence="6">Oxidoreductase</fullName>
    </submittedName>
</protein>
<reference evidence="6 7" key="1">
    <citation type="journal article" date="2014" name="ISME J.">
        <title>Ecophysiology of Thioploca ingrica as revealed by the complete genome sequence supplemented with proteomic evidence.</title>
        <authorList>
            <person name="Kojima H."/>
            <person name="Ogura Y."/>
            <person name="Yamamoto N."/>
            <person name="Togashi T."/>
            <person name="Mori H."/>
            <person name="Watanabe T."/>
            <person name="Nemoto F."/>
            <person name="Kurokawa K."/>
            <person name="Hayashi T."/>
            <person name="Fukui M."/>
        </authorList>
    </citation>
    <scope>NUCLEOTIDE SEQUENCE [LARGE SCALE GENOMIC DNA]</scope>
</reference>